<evidence type="ECO:0000256" key="1">
    <source>
        <dbReference type="SAM" id="MobiDB-lite"/>
    </source>
</evidence>
<feature type="compositionally biased region" description="Polar residues" evidence="1">
    <location>
        <begin position="172"/>
        <end position="199"/>
    </location>
</feature>
<evidence type="ECO:0000313" key="4">
    <source>
        <dbReference type="Proteomes" id="UP001153636"/>
    </source>
</evidence>
<evidence type="ECO:0000256" key="2">
    <source>
        <dbReference type="SAM" id="Phobius"/>
    </source>
</evidence>
<name>A0A9P0CVE2_9CUCU</name>
<organism evidence="3 4">
    <name type="scientific">Psylliodes chrysocephalus</name>
    <dbReference type="NCBI Taxonomy" id="3402493"/>
    <lineage>
        <taxon>Eukaryota</taxon>
        <taxon>Metazoa</taxon>
        <taxon>Ecdysozoa</taxon>
        <taxon>Arthropoda</taxon>
        <taxon>Hexapoda</taxon>
        <taxon>Insecta</taxon>
        <taxon>Pterygota</taxon>
        <taxon>Neoptera</taxon>
        <taxon>Endopterygota</taxon>
        <taxon>Coleoptera</taxon>
        <taxon>Polyphaga</taxon>
        <taxon>Cucujiformia</taxon>
        <taxon>Chrysomeloidea</taxon>
        <taxon>Chrysomelidae</taxon>
        <taxon>Galerucinae</taxon>
        <taxon>Alticini</taxon>
        <taxon>Psylliodes</taxon>
    </lineage>
</organism>
<feature type="region of interest" description="Disordered" evidence="1">
    <location>
        <begin position="172"/>
        <end position="224"/>
    </location>
</feature>
<dbReference type="AlphaFoldDB" id="A0A9P0CVE2"/>
<keyword evidence="4" id="KW-1185">Reference proteome</keyword>
<evidence type="ECO:0000313" key="3">
    <source>
        <dbReference type="EMBL" id="CAH1108961.1"/>
    </source>
</evidence>
<dbReference type="EMBL" id="OV651815">
    <property type="protein sequence ID" value="CAH1108961.1"/>
    <property type="molecule type" value="Genomic_DNA"/>
</dbReference>
<protein>
    <submittedName>
        <fullName evidence="3">Uncharacterized protein</fullName>
    </submittedName>
</protein>
<dbReference type="Proteomes" id="UP001153636">
    <property type="component" value="Chromosome 3"/>
</dbReference>
<feature type="compositionally biased region" description="Low complexity" evidence="1">
    <location>
        <begin position="212"/>
        <end position="224"/>
    </location>
</feature>
<proteinExistence type="predicted"/>
<keyword evidence="2" id="KW-1133">Transmembrane helix</keyword>
<sequence length="322" mass="35304">MTMSTTSKVISPLISPHVEINKYQGDEGQIYEVDVGGGVVLQQQWVTLTASMWPEPTTASTRGWKISSERLPLLAAVFCGAALVVCLLCAFFLYRCCVMPRREKHFCLRKTDGTSTGTQVPAVVSPAYPNQAAVFAEQKGCSWGYSNRLVAPAQPSPWFIPRVIGGPQCTQCPGAPSTSATSSIRKQRPLSQPIPQNLNGEIVPKTPLPEISEFSPSSPQYASSSILDEVGTKEDKASGEPSLKTRSLPAWVRSKPRPLSTEDDINDLYAKVNFSKKRKNRMRNDEAAIIALSKSRSQFLHKDTDSLVDNEAVIVYDERTAL</sequence>
<reference evidence="3" key="1">
    <citation type="submission" date="2022-01" db="EMBL/GenBank/DDBJ databases">
        <authorList>
            <person name="King R."/>
        </authorList>
    </citation>
    <scope>NUCLEOTIDE SEQUENCE</scope>
</reference>
<feature type="transmembrane region" description="Helical" evidence="2">
    <location>
        <begin position="71"/>
        <end position="94"/>
    </location>
</feature>
<keyword evidence="2" id="KW-0472">Membrane</keyword>
<keyword evidence="2" id="KW-0812">Transmembrane</keyword>
<accession>A0A9P0CVE2</accession>
<gene>
    <name evidence="3" type="ORF">PSYICH_LOCUS8471</name>
</gene>
<dbReference type="OrthoDB" id="6412219at2759"/>